<dbReference type="InterPro" id="IPR026021">
    <property type="entry name" value="YdjA-like"/>
</dbReference>
<dbReference type="RefSeq" id="WP_264281700.1">
    <property type="nucleotide sequence ID" value="NZ_CP107006.1"/>
</dbReference>
<evidence type="ECO:0000313" key="10">
    <source>
        <dbReference type="Proteomes" id="UP001162741"/>
    </source>
</evidence>
<dbReference type="PANTHER" id="PTHR43821:SF1">
    <property type="entry name" value="NAD(P)H NITROREDUCTASE YDJA-RELATED"/>
    <property type="match status" value="1"/>
</dbReference>
<dbReference type="SUPFAM" id="SSF55469">
    <property type="entry name" value="FMN-dependent nitroreductase-like"/>
    <property type="match status" value="1"/>
</dbReference>
<dbReference type="Gene3D" id="3.40.109.10">
    <property type="entry name" value="NADH Oxidase"/>
    <property type="match status" value="1"/>
</dbReference>
<evidence type="ECO:0000313" key="9">
    <source>
        <dbReference type="EMBL" id="UYQ93663.1"/>
    </source>
</evidence>
<keyword evidence="6" id="KW-0560">Oxidoreductase</keyword>
<evidence type="ECO:0000256" key="7">
    <source>
        <dbReference type="ARBA" id="ARBA00023027"/>
    </source>
</evidence>
<sequence>MTTFTEQPAYLKHVITHRRTVKPQSMNGQQIPNEKIQELLQLADWAPTHAYTEPWFFYVFAGDKVKQFCQDHAELYKKVRGEAYVPGTYDKLATMGDTASHVIISCMRRGANPNIPELEEIASAAAATQNLLLGAASEGISAYWGSGGMAYHPSMKEYLGLREEDKVLGVIYFGYSDITLAPGKRTIPLEQKIKWM</sequence>
<evidence type="ECO:0000256" key="6">
    <source>
        <dbReference type="ARBA" id="ARBA00023002"/>
    </source>
</evidence>
<dbReference type="Proteomes" id="UP001162741">
    <property type="component" value="Chromosome"/>
</dbReference>
<dbReference type="CDD" id="cd02135">
    <property type="entry name" value="YdjA-like"/>
    <property type="match status" value="1"/>
</dbReference>
<keyword evidence="5" id="KW-0521">NADP</keyword>
<accession>A0ABY6J1W6</accession>
<gene>
    <name evidence="9" type="ORF">MKQ68_00925</name>
</gene>
<comment type="cofactor">
    <cofactor evidence="1">
        <name>FMN</name>
        <dbReference type="ChEBI" id="CHEBI:58210"/>
    </cofactor>
</comment>
<name>A0ABY6J1W6_9BACT</name>
<dbReference type="InterPro" id="IPR000415">
    <property type="entry name" value="Nitroreductase-like"/>
</dbReference>
<dbReference type="InterPro" id="IPR029479">
    <property type="entry name" value="Nitroreductase"/>
</dbReference>
<dbReference type="PANTHER" id="PTHR43821">
    <property type="entry name" value="NAD(P)H NITROREDUCTASE YDJA-RELATED"/>
    <property type="match status" value="1"/>
</dbReference>
<reference evidence="9" key="1">
    <citation type="submission" date="2022-10" db="EMBL/GenBank/DDBJ databases">
        <title>Chitinophaga sp. nov., isolated from soil.</title>
        <authorList>
            <person name="Jeon C.O."/>
        </authorList>
    </citation>
    <scope>NUCLEOTIDE SEQUENCE</scope>
    <source>
        <strain evidence="9">R8</strain>
    </source>
</reference>
<dbReference type="EMBL" id="CP107006">
    <property type="protein sequence ID" value="UYQ93663.1"/>
    <property type="molecule type" value="Genomic_DNA"/>
</dbReference>
<evidence type="ECO:0000256" key="2">
    <source>
        <dbReference type="ARBA" id="ARBA00007118"/>
    </source>
</evidence>
<keyword evidence="4" id="KW-0288">FMN</keyword>
<keyword evidence="10" id="KW-1185">Reference proteome</keyword>
<evidence type="ECO:0000259" key="8">
    <source>
        <dbReference type="Pfam" id="PF00881"/>
    </source>
</evidence>
<evidence type="ECO:0000256" key="5">
    <source>
        <dbReference type="ARBA" id="ARBA00022857"/>
    </source>
</evidence>
<keyword evidence="3" id="KW-0285">Flavoprotein</keyword>
<dbReference type="Pfam" id="PF00881">
    <property type="entry name" value="Nitroreductase"/>
    <property type="match status" value="1"/>
</dbReference>
<protein>
    <submittedName>
        <fullName evidence="9">Nitroreductase</fullName>
    </submittedName>
</protein>
<proteinExistence type="inferred from homology"/>
<evidence type="ECO:0000256" key="3">
    <source>
        <dbReference type="ARBA" id="ARBA00022630"/>
    </source>
</evidence>
<evidence type="ECO:0000256" key="1">
    <source>
        <dbReference type="ARBA" id="ARBA00001917"/>
    </source>
</evidence>
<organism evidence="9 10">
    <name type="scientific">Chitinophaga horti</name>
    <dbReference type="NCBI Taxonomy" id="2920382"/>
    <lineage>
        <taxon>Bacteria</taxon>
        <taxon>Pseudomonadati</taxon>
        <taxon>Bacteroidota</taxon>
        <taxon>Chitinophagia</taxon>
        <taxon>Chitinophagales</taxon>
        <taxon>Chitinophagaceae</taxon>
        <taxon>Chitinophaga</taxon>
    </lineage>
</organism>
<keyword evidence="7" id="KW-0520">NAD</keyword>
<feature type="domain" description="Nitroreductase" evidence="8">
    <location>
        <begin position="15"/>
        <end position="175"/>
    </location>
</feature>
<dbReference type="InterPro" id="IPR052530">
    <property type="entry name" value="NAD(P)H_nitroreductase"/>
</dbReference>
<comment type="similarity">
    <text evidence="2">Belongs to the nitroreductase family.</text>
</comment>
<evidence type="ECO:0000256" key="4">
    <source>
        <dbReference type="ARBA" id="ARBA00022643"/>
    </source>
</evidence>